<proteinExistence type="evidence at transcript level"/>
<keyword evidence="1" id="KW-0812">Transmembrane</keyword>
<dbReference type="AlphaFoldDB" id="B4FL67"/>
<feature type="transmembrane region" description="Helical" evidence="1">
    <location>
        <begin position="28"/>
        <end position="49"/>
    </location>
</feature>
<organism evidence="2">
    <name type="scientific">Zea mays</name>
    <name type="common">Maize</name>
    <dbReference type="NCBI Taxonomy" id="4577"/>
    <lineage>
        <taxon>Eukaryota</taxon>
        <taxon>Viridiplantae</taxon>
        <taxon>Streptophyta</taxon>
        <taxon>Embryophyta</taxon>
        <taxon>Tracheophyta</taxon>
        <taxon>Spermatophyta</taxon>
        <taxon>Magnoliopsida</taxon>
        <taxon>Liliopsida</taxon>
        <taxon>Poales</taxon>
        <taxon>Poaceae</taxon>
        <taxon>PACMAD clade</taxon>
        <taxon>Panicoideae</taxon>
        <taxon>Andropogonodae</taxon>
        <taxon>Andropogoneae</taxon>
        <taxon>Tripsacinae</taxon>
        <taxon>Zea</taxon>
    </lineage>
</organism>
<name>B4FL67_MAIZE</name>
<protein>
    <submittedName>
        <fullName evidence="2">Uncharacterized protein</fullName>
    </submittedName>
</protein>
<sequence length="106" mass="12184">MREGRHLSCWLPREVLVNINHPCMFCRWWLAMLFIFQAQAAAGLVFPVLDGSKGTWYFEGPPSNISCEPVSARVRRCRQEPNQIMKSCADGELERVCFAISIYMSQ</sequence>
<keyword evidence="1" id="KW-1133">Transmembrane helix</keyword>
<evidence type="ECO:0000256" key="1">
    <source>
        <dbReference type="SAM" id="Phobius"/>
    </source>
</evidence>
<evidence type="ECO:0000313" key="2">
    <source>
        <dbReference type="EMBL" id="ACF82860.1"/>
    </source>
</evidence>
<reference evidence="2" key="1">
    <citation type="journal article" date="2009" name="PLoS Genet.">
        <title>Sequencing, mapping, and analysis of 27,455 maize full-length cDNAs.</title>
        <authorList>
            <person name="Soderlund C."/>
            <person name="Descour A."/>
            <person name="Kudrna D."/>
            <person name="Bomhoff M."/>
            <person name="Boyd L."/>
            <person name="Currie J."/>
            <person name="Angelova A."/>
            <person name="Collura K."/>
            <person name="Wissotski M."/>
            <person name="Ashley E."/>
            <person name="Morrow D."/>
            <person name="Fernandes J."/>
            <person name="Walbot V."/>
            <person name="Yu Y."/>
        </authorList>
    </citation>
    <scope>NUCLEOTIDE SEQUENCE</scope>
    <source>
        <strain evidence="2">B73</strain>
    </source>
</reference>
<dbReference type="EMBL" id="BT037855">
    <property type="protein sequence ID" value="ACF82860.1"/>
    <property type="molecule type" value="mRNA"/>
</dbReference>
<accession>B4FL67</accession>
<keyword evidence="1" id="KW-0472">Membrane</keyword>